<evidence type="ECO:0000313" key="2">
    <source>
        <dbReference type="Proteomes" id="UP001497516"/>
    </source>
</evidence>
<gene>
    <name evidence="1" type="ORF">LTRI10_LOCUS17726</name>
</gene>
<organism evidence="1 2">
    <name type="scientific">Linum trigynum</name>
    <dbReference type="NCBI Taxonomy" id="586398"/>
    <lineage>
        <taxon>Eukaryota</taxon>
        <taxon>Viridiplantae</taxon>
        <taxon>Streptophyta</taxon>
        <taxon>Embryophyta</taxon>
        <taxon>Tracheophyta</taxon>
        <taxon>Spermatophyta</taxon>
        <taxon>Magnoliopsida</taxon>
        <taxon>eudicotyledons</taxon>
        <taxon>Gunneridae</taxon>
        <taxon>Pentapetalae</taxon>
        <taxon>rosids</taxon>
        <taxon>fabids</taxon>
        <taxon>Malpighiales</taxon>
        <taxon>Linaceae</taxon>
        <taxon>Linum</taxon>
    </lineage>
</organism>
<dbReference type="AlphaFoldDB" id="A0AAV2DQW3"/>
<accession>A0AAV2DQW3</accession>
<reference evidence="1 2" key="1">
    <citation type="submission" date="2024-04" db="EMBL/GenBank/DDBJ databases">
        <authorList>
            <person name="Fracassetti M."/>
        </authorList>
    </citation>
    <scope>NUCLEOTIDE SEQUENCE [LARGE SCALE GENOMIC DNA]</scope>
</reference>
<evidence type="ECO:0000313" key="1">
    <source>
        <dbReference type="EMBL" id="CAL1375961.1"/>
    </source>
</evidence>
<dbReference type="EMBL" id="OZ034816">
    <property type="protein sequence ID" value="CAL1375961.1"/>
    <property type="molecule type" value="Genomic_DNA"/>
</dbReference>
<dbReference type="Proteomes" id="UP001497516">
    <property type="component" value="Chromosome 3"/>
</dbReference>
<keyword evidence="2" id="KW-1185">Reference proteome</keyword>
<sequence length="87" mass="9321">MGRGGLTWAHLSQARLAMRQRAGQVGPVVRARWFPSRRLGAGDTYAENDDSEGSGLAEEVDLPDVKWAVFGVRPALLALGGGEVSWS</sequence>
<proteinExistence type="predicted"/>
<protein>
    <submittedName>
        <fullName evidence="1">Uncharacterized protein</fullName>
    </submittedName>
</protein>
<name>A0AAV2DQW3_9ROSI</name>